<dbReference type="EMBL" id="BTGU01000078">
    <property type="protein sequence ID" value="GMN58512.1"/>
    <property type="molecule type" value="Genomic_DNA"/>
</dbReference>
<name>A0AA88DNB8_FICCA</name>
<reference evidence="1" key="1">
    <citation type="submission" date="2023-07" db="EMBL/GenBank/DDBJ databases">
        <title>draft genome sequence of fig (Ficus carica).</title>
        <authorList>
            <person name="Takahashi T."/>
            <person name="Nishimura K."/>
        </authorList>
    </citation>
    <scope>NUCLEOTIDE SEQUENCE</scope>
</reference>
<evidence type="ECO:0000313" key="1">
    <source>
        <dbReference type="EMBL" id="GMN58512.1"/>
    </source>
</evidence>
<sequence>MIMRGRLSDTASEVIGPSVDVIALCSCEEKCYSICASNVLISSDIMFRIMTLTFIVPGGTGPFGTGVNSGVDRRVGVVFLLRSGPRTGCVCVRHSIVTGVFPGVDRGCIGALRLFAVVRIPWGQ</sequence>
<keyword evidence="2" id="KW-1185">Reference proteome</keyword>
<proteinExistence type="predicted"/>
<comment type="caution">
    <text evidence="1">The sequence shown here is derived from an EMBL/GenBank/DDBJ whole genome shotgun (WGS) entry which is preliminary data.</text>
</comment>
<dbReference type="Proteomes" id="UP001187192">
    <property type="component" value="Unassembled WGS sequence"/>
</dbReference>
<accession>A0AA88DNB8</accession>
<gene>
    <name evidence="1" type="ORF">TIFTF001_027604</name>
</gene>
<organism evidence="1 2">
    <name type="scientific">Ficus carica</name>
    <name type="common">Common fig</name>
    <dbReference type="NCBI Taxonomy" id="3494"/>
    <lineage>
        <taxon>Eukaryota</taxon>
        <taxon>Viridiplantae</taxon>
        <taxon>Streptophyta</taxon>
        <taxon>Embryophyta</taxon>
        <taxon>Tracheophyta</taxon>
        <taxon>Spermatophyta</taxon>
        <taxon>Magnoliopsida</taxon>
        <taxon>eudicotyledons</taxon>
        <taxon>Gunneridae</taxon>
        <taxon>Pentapetalae</taxon>
        <taxon>rosids</taxon>
        <taxon>fabids</taxon>
        <taxon>Rosales</taxon>
        <taxon>Moraceae</taxon>
        <taxon>Ficeae</taxon>
        <taxon>Ficus</taxon>
    </lineage>
</organism>
<dbReference type="AlphaFoldDB" id="A0AA88DNB8"/>
<protein>
    <submittedName>
        <fullName evidence="1">Uncharacterized protein</fullName>
    </submittedName>
</protein>
<evidence type="ECO:0000313" key="2">
    <source>
        <dbReference type="Proteomes" id="UP001187192"/>
    </source>
</evidence>